<evidence type="ECO:0000313" key="3">
    <source>
        <dbReference type="Proteomes" id="UP000027222"/>
    </source>
</evidence>
<dbReference type="AlphaFoldDB" id="A0A067TNC5"/>
<dbReference type="STRING" id="685588.A0A067TNC5"/>
<accession>A0A067TNC5</accession>
<evidence type="ECO:0000313" key="2">
    <source>
        <dbReference type="EMBL" id="KDR83832.1"/>
    </source>
</evidence>
<protein>
    <recommendedName>
        <fullName evidence="1">MULE transposase domain-containing protein</fullName>
    </recommendedName>
</protein>
<keyword evidence="3" id="KW-1185">Reference proteome</keyword>
<name>A0A067TNC5_GALM3</name>
<evidence type="ECO:0000259" key="1">
    <source>
        <dbReference type="Pfam" id="PF10551"/>
    </source>
</evidence>
<dbReference type="InterPro" id="IPR018289">
    <property type="entry name" value="MULE_transposase_dom"/>
</dbReference>
<dbReference type="OrthoDB" id="2437251at2759"/>
<proteinExistence type="predicted"/>
<dbReference type="HOGENOM" id="CLU_044890_0_1_1"/>
<gene>
    <name evidence="2" type="ORF">GALMADRAFT_55146</name>
</gene>
<sequence>MDRFDCKGYMRVTMTNGNASIAGVKITHHRSHCPYVDISMTDSVEAIIMEMVNMPASKIWERILEQKAQGELTEKQVYARWAAQNEERWRMDSDQVQSAIKLLKAKEGHEVEIIPVHLEDGIDAVAFTFKGVLDDVGKDIVEVAMDSTWKTNALGYELYGIVGELNGQAVPLGFCFTASTNGNAVTGAKDRLLRSVIRFIATKCPNIEFTLSDKDLTEINGFRMEIPRARHQLCYWHGVKYIEERLAEDKPPASYSAIRAHGIFGFIDPTWAPGVSSGWLEDGVHENDAEIAKPEESRSTEREDNLKAEVMFINCLRRKASRVENTHLILDNKAADLPATCINLEVWKSENSNLAGASKGYREGPPCFLPERTSSHYNRKISNSFPPAPEYTSQRSRRYLFNGGGNLRRGGQ</sequence>
<reference evidence="3" key="1">
    <citation type="journal article" date="2014" name="Proc. Natl. Acad. Sci. U.S.A.">
        <title>Extensive sampling of basidiomycete genomes demonstrates inadequacy of the white-rot/brown-rot paradigm for wood decay fungi.</title>
        <authorList>
            <person name="Riley R."/>
            <person name="Salamov A.A."/>
            <person name="Brown D.W."/>
            <person name="Nagy L.G."/>
            <person name="Floudas D."/>
            <person name="Held B.W."/>
            <person name="Levasseur A."/>
            <person name="Lombard V."/>
            <person name="Morin E."/>
            <person name="Otillar R."/>
            <person name="Lindquist E.A."/>
            <person name="Sun H."/>
            <person name="LaButti K.M."/>
            <person name="Schmutz J."/>
            <person name="Jabbour D."/>
            <person name="Luo H."/>
            <person name="Baker S.E."/>
            <person name="Pisabarro A.G."/>
            <person name="Walton J.D."/>
            <person name="Blanchette R.A."/>
            <person name="Henrissat B."/>
            <person name="Martin F."/>
            <person name="Cullen D."/>
            <person name="Hibbett D.S."/>
            <person name="Grigoriev I.V."/>
        </authorList>
    </citation>
    <scope>NUCLEOTIDE SEQUENCE [LARGE SCALE GENOMIC DNA]</scope>
    <source>
        <strain evidence="3">CBS 339.88</strain>
    </source>
</reference>
<dbReference type="Proteomes" id="UP000027222">
    <property type="component" value="Unassembled WGS sequence"/>
</dbReference>
<dbReference type="EMBL" id="KL142368">
    <property type="protein sequence ID" value="KDR83832.1"/>
    <property type="molecule type" value="Genomic_DNA"/>
</dbReference>
<dbReference type="Pfam" id="PF10551">
    <property type="entry name" value="MULE"/>
    <property type="match status" value="1"/>
</dbReference>
<feature type="domain" description="MULE transposase" evidence="1">
    <location>
        <begin position="143"/>
        <end position="240"/>
    </location>
</feature>
<organism evidence="2 3">
    <name type="scientific">Galerina marginata (strain CBS 339.88)</name>
    <dbReference type="NCBI Taxonomy" id="685588"/>
    <lineage>
        <taxon>Eukaryota</taxon>
        <taxon>Fungi</taxon>
        <taxon>Dikarya</taxon>
        <taxon>Basidiomycota</taxon>
        <taxon>Agaricomycotina</taxon>
        <taxon>Agaricomycetes</taxon>
        <taxon>Agaricomycetidae</taxon>
        <taxon>Agaricales</taxon>
        <taxon>Agaricineae</taxon>
        <taxon>Strophariaceae</taxon>
        <taxon>Galerina</taxon>
    </lineage>
</organism>